<sequence>MPKYKKKIQVLLTDDQFRDLVEIAAQQKKKLGTLVREAIEECHLKQANQRRISNAVDRLLSLPESPVPENYQEWETEYQKNKYT</sequence>
<reference evidence="1" key="1">
    <citation type="submission" date="2018-01" db="EMBL/GenBank/DDBJ databases">
        <authorList>
            <person name="Regsiter A."/>
            <person name="William W."/>
        </authorList>
    </citation>
    <scope>NUCLEOTIDE SEQUENCE</scope>
    <source>
        <strain evidence="1">TRIP AH-1</strain>
    </source>
</reference>
<accession>A0A445MUB0</accession>
<gene>
    <name evidence="1" type="ORF">PITCH_A1630011</name>
</gene>
<name>A0A445MUB0_9BACT</name>
<organism evidence="1">
    <name type="scientific">uncultured Desulfobacterium sp</name>
    <dbReference type="NCBI Taxonomy" id="201089"/>
    <lineage>
        <taxon>Bacteria</taxon>
        <taxon>Pseudomonadati</taxon>
        <taxon>Thermodesulfobacteriota</taxon>
        <taxon>Desulfobacteria</taxon>
        <taxon>Desulfobacterales</taxon>
        <taxon>Desulfobacteriaceae</taxon>
        <taxon>Desulfobacterium</taxon>
        <taxon>environmental samples</taxon>
    </lineage>
</organism>
<protein>
    <recommendedName>
        <fullName evidence="2">Ribbon-helix-helix protein CopG domain-containing protein</fullName>
    </recommendedName>
</protein>
<dbReference type="AlphaFoldDB" id="A0A445MUB0"/>
<evidence type="ECO:0000313" key="1">
    <source>
        <dbReference type="EMBL" id="SPD72989.1"/>
    </source>
</evidence>
<dbReference type="EMBL" id="OJIN01000072">
    <property type="protein sequence ID" value="SPD72989.1"/>
    <property type="molecule type" value="Genomic_DNA"/>
</dbReference>
<evidence type="ECO:0008006" key="2">
    <source>
        <dbReference type="Google" id="ProtNLM"/>
    </source>
</evidence>
<proteinExistence type="predicted"/>